<evidence type="ECO:0000256" key="2">
    <source>
        <dbReference type="ARBA" id="ARBA00022723"/>
    </source>
</evidence>
<dbReference type="InterPro" id="IPR044862">
    <property type="entry name" value="Pro_4_hyd_alph_FE2OG_OXY"/>
</dbReference>
<evidence type="ECO:0000256" key="7">
    <source>
        <dbReference type="SAM" id="MobiDB-lite"/>
    </source>
</evidence>
<evidence type="ECO:0000256" key="6">
    <source>
        <dbReference type="ARBA" id="ARBA00023004"/>
    </source>
</evidence>
<dbReference type="AlphaFoldDB" id="A0AB34K1J8"/>
<evidence type="ECO:0000256" key="1">
    <source>
        <dbReference type="ARBA" id="ARBA00001961"/>
    </source>
</evidence>
<accession>A0AB34K1J8</accession>
<dbReference type="Proteomes" id="UP001515480">
    <property type="component" value="Unassembled WGS sequence"/>
</dbReference>
<reference evidence="9 10" key="1">
    <citation type="journal article" date="2024" name="Science">
        <title>Giant polyketide synthase enzymes in the biosynthesis of giant marine polyether toxins.</title>
        <authorList>
            <person name="Fallon T.R."/>
            <person name="Shende V.V."/>
            <person name="Wierzbicki I.H."/>
            <person name="Pendleton A.L."/>
            <person name="Watervoot N.F."/>
            <person name="Auber R.P."/>
            <person name="Gonzalez D.J."/>
            <person name="Wisecaver J.H."/>
            <person name="Moore B.S."/>
        </authorList>
    </citation>
    <scope>NUCLEOTIDE SEQUENCE [LARGE SCALE GENOMIC DNA]</scope>
    <source>
        <strain evidence="9 10">12B1</strain>
    </source>
</reference>
<keyword evidence="10" id="KW-1185">Reference proteome</keyword>
<keyword evidence="4" id="KW-0223">Dioxygenase</keyword>
<keyword evidence="5" id="KW-0560">Oxidoreductase</keyword>
<evidence type="ECO:0000256" key="3">
    <source>
        <dbReference type="ARBA" id="ARBA00022896"/>
    </source>
</evidence>
<evidence type="ECO:0000259" key="8">
    <source>
        <dbReference type="PROSITE" id="PS51471"/>
    </source>
</evidence>
<feature type="compositionally biased region" description="Pro residues" evidence="7">
    <location>
        <begin position="19"/>
        <end position="35"/>
    </location>
</feature>
<evidence type="ECO:0000313" key="9">
    <source>
        <dbReference type="EMBL" id="KAL1527870.1"/>
    </source>
</evidence>
<feature type="region of interest" description="Disordered" evidence="7">
    <location>
        <begin position="1"/>
        <end position="41"/>
    </location>
</feature>
<proteinExistence type="predicted"/>
<dbReference type="PANTHER" id="PTHR12907">
    <property type="entry name" value="EGL NINE HOMOLOG-RELATED"/>
    <property type="match status" value="1"/>
</dbReference>
<dbReference type="InterPro" id="IPR005123">
    <property type="entry name" value="Oxoglu/Fe-dep_dioxygenase_dom"/>
</dbReference>
<dbReference type="InterPro" id="IPR006620">
    <property type="entry name" value="Pro_4_hyd_alph"/>
</dbReference>
<sequence>MANACASHSRTDWRRVLPASPPAPSAPPPLPPPPSDARSIPHALDDTLRSLLLSPHPPDDATATLRLRSALASFEVVRKGLHPSADDRGVRPIHLPLLAASFARVAAGGAHAAPPAAARLARLLLACARAFLVEFHAARALCLTLALPPPLLAALHPSPPSDPPLAVDGFAATADGAELRRLAACLLRSGVGCSAAPLPHSPLLAAAEAEARALLAAGGLRPSVVKRRGAARQVRRCEDPQRRGDVVRWLDGADADAPALSALTQWLRNELMATLREACAAAPPRHNSGAGRAPVLLLEPSRNLPLAMLACYPAGGTRFHRHVDNDPSTPDTRAVTAVLYLNGGWEPSDGGCLRIYGAPIADHPKAQRTAAAEPYLEVEPRLGTLALFWAHRVEHEVLPAYAPRFALSMWMCVAADQPEGWMDS</sequence>
<evidence type="ECO:0000313" key="10">
    <source>
        <dbReference type="Proteomes" id="UP001515480"/>
    </source>
</evidence>
<dbReference type="GO" id="GO:0008198">
    <property type="term" value="F:ferrous iron binding"/>
    <property type="evidence" value="ECO:0007669"/>
    <property type="project" value="TreeGrafter"/>
</dbReference>
<keyword evidence="6" id="KW-0408">Iron</keyword>
<dbReference type="GO" id="GO:0071456">
    <property type="term" value="P:cellular response to hypoxia"/>
    <property type="evidence" value="ECO:0007669"/>
    <property type="project" value="TreeGrafter"/>
</dbReference>
<dbReference type="SMART" id="SM00702">
    <property type="entry name" value="P4Hc"/>
    <property type="match status" value="1"/>
</dbReference>
<dbReference type="InterPro" id="IPR051559">
    <property type="entry name" value="HIF_prolyl_hydroxylases"/>
</dbReference>
<comment type="caution">
    <text evidence="9">The sequence shown here is derived from an EMBL/GenBank/DDBJ whole genome shotgun (WGS) entry which is preliminary data.</text>
</comment>
<dbReference type="GO" id="GO:0031543">
    <property type="term" value="F:peptidyl-proline dioxygenase activity"/>
    <property type="evidence" value="ECO:0007669"/>
    <property type="project" value="TreeGrafter"/>
</dbReference>
<protein>
    <recommendedName>
        <fullName evidence="8">Fe2OG dioxygenase domain-containing protein</fullName>
    </recommendedName>
</protein>
<comment type="cofactor">
    <cofactor evidence="1">
        <name>L-ascorbate</name>
        <dbReference type="ChEBI" id="CHEBI:38290"/>
    </cofactor>
</comment>
<dbReference type="PANTHER" id="PTHR12907:SF26">
    <property type="entry name" value="HIF PROLYL HYDROXYLASE, ISOFORM C"/>
    <property type="match status" value="1"/>
</dbReference>
<keyword evidence="3" id="KW-0847">Vitamin C</keyword>
<dbReference type="Pfam" id="PF13640">
    <property type="entry name" value="2OG-FeII_Oxy_3"/>
    <property type="match status" value="1"/>
</dbReference>
<organism evidence="9 10">
    <name type="scientific">Prymnesium parvum</name>
    <name type="common">Toxic golden alga</name>
    <dbReference type="NCBI Taxonomy" id="97485"/>
    <lineage>
        <taxon>Eukaryota</taxon>
        <taxon>Haptista</taxon>
        <taxon>Haptophyta</taxon>
        <taxon>Prymnesiophyceae</taxon>
        <taxon>Prymnesiales</taxon>
        <taxon>Prymnesiaceae</taxon>
        <taxon>Prymnesium</taxon>
    </lineage>
</organism>
<dbReference type="Gene3D" id="2.60.120.620">
    <property type="entry name" value="q2cbj1_9rhob like domain"/>
    <property type="match status" value="1"/>
</dbReference>
<dbReference type="PROSITE" id="PS51471">
    <property type="entry name" value="FE2OG_OXY"/>
    <property type="match status" value="1"/>
</dbReference>
<keyword evidence="2" id="KW-0479">Metal-binding</keyword>
<dbReference type="EMBL" id="JBGBPQ010000002">
    <property type="protein sequence ID" value="KAL1527870.1"/>
    <property type="molecule type" value="Genomic_DNA"/>
</dbReference>
<evidence type="ECO:0000256" key="5">
    <source>
        <dbReference type="ARBA" id="ARBA00023002"/>
    </source>
</evidence>
<dbReference type="GO" id="GO:0031418">
    <property type="term" value="F:L-ascorbic acid binding"/>
    <property type="evidence" value="ECO:0007669"/>
    <property type="project" value="UniProtKB-KW"/>
</dbReference>
<name>A0AB34K1J8_PRYPA</name>
<gene>
    <name evidence="9" type="ORF">AB1Y20_009246</name>
</gene>
<evidence type="ECO:0000256" key="4">
    <source>
        <dbReference type="ARBA" id="ARBA00022964"/>
    </source>
</evidence>
<feature type="domain" description="Fe2OG dioxygenase" evidence="8">
    <location>
        <begin position="301"/>
        <end position="413"/>
    </location>
</feature>